<dbReference type="InterPro" id="IPR050415">
    <property type="entry name" value="MRET"/>
</dbReference>
<dbReference type="InterPro" id="IPR017927">
    <property type="entry name" value="FAD-bd_FR_type"/>
</dbReference>
<feature type="transmembrane region" description="Helical" evidence="10">
    <location>
        <begin position="61"/>
        <end position="79"/>
    </location>
</feature>
<reference evidence="12" key="1">
    <citation type="submission" date="2014-07" db="EMBL/GenBank/DDBJ databases">
        <authorList>
            <person name="Zhang J.E."/>
            <person name="Yang H."/>
            <person name="Guo J."/>
            <person name="Deng Z."/>
            <person name="Luo H."/>
            <person name="Luo M."/>
            <person name="Zhao B."/>
        </authorList>
    </citation>
    <scope>NUCLEOTIDE SEQUENCE</scope>
    <source>
        <strain evidence="12">AM4</strain>
    </source>
</reference>
<feature type="transmembrane region" description="Helical" evidence="10">
    <location>
        <begin position="29"/>
        <end position="49"/>
    </location>
</feature>
<feature type="transmembrane region" description="Helical" evidence="10">
    <location>
        <begin position="199"/>
        <end position="221"/>
    </location>
</feature>
<evidence type="ECO:0000256" key="6">
    <source>
        <dbReference type="ARBA" id="ARBA00023002"/>
    </source>
</evidence>
<dbReference type="InterPro" id="IPR013112">
    <property type="entry name" value="FAD-bd_8"/>
</dbReference>
<feature type="transmembrane region" description="Helical" evidence="10">
    <location>
        <begin position="100"/>
        <end position="124"/>
    </location>
</feature>
<dbReference type="EMBL" id="LK995517">
    <property type="protein sequence ID" value="CED91672.1"/>
    <property type="molecule type" value="Genomic_DNA"/>
</dbReference>
<dbReference type="PANTHER" id="PTHR47354">
    <property type="entry name" value="NADH OXIDOREDUCTASE HCR"/>
    <property type="match status" value="1"/>
</dbReference>
<protein>
    <submittedName>
        <fullName evidence="12">Oxidoreductase</fullName>
    </submittedName>
</protein>
<evidence type="ECO:0000256" key="9">
    <source>
        <dbReference type="SAM" id="MobiDB-lite"/>
    </source>
</evidence>
<keyword evidence="8" id="KW-0411">Iron-sulfur</keyword>
<evidence type="ECO:0000256" key="10">
    <source>
        <dbReference type="SAM" id="Phobius"/>
    </source>
</evidence>
<proteinExistence type="predicted"/>
<dbReference type="GO" id="GO:0046872">
    <property type="term" value="F:metal ion binding"/>
    <property type="evidence" value="ECO:0007669"/>
    <property type="project" value="UniProtKB-KW"/>
</dbReference>
<organism evidence="12">
    <name type="scientific">Actinomyces succiniciruminis</name>
    <dbReference type="NCBI Taxonomy" id="1522002"/>
    <lineage>
        <taxon>Bacteria</taxon>
        <taxon>Bacillati</taxon>
        <taxon>Actinomycetota</taxon>
        <taxon>Actinomycetes</taxon>
        <taxon>Actinomycetales</taxon>
        <taxon>Actinomycetaceae</taxon>
        <taxon>Actinomyces</taxon>
    </lineage>
</organism>
<feature type="transmembrane region" description="Helical" evidence="10">
    <location>
        <begin position="172"/>
        <end position="193"/>
    </location>
</feature>
<keyword evidence="3" id="KW-0001">2Fe-2S</keyword>
<keyword evidence="10" id="KW-1133">Transmembrane helix</keyword>
<feature type="region of interest" description="Disordered" evidence="9">
    <location>
        <begin position="1"/>
        <end position="22"/>
    </location>
</feature>
<dbReference type="GO" id="GO:0051537">
    <property type="term" value="F:2 iron, 2 sulfur cluster binding"/>
    <property type="evidence" value="ECO:0007669"/>
    <property type="project" value="UniProtKB-KW"/>
</dbReference>
<dbReference type="InterPro" id="IPR001433">
    <property type="entry name" value="OxRdtase_FAD/NAD-bd"/>
</dbReference>
<evidence type="ECO:0000256" key="4">
    <source>
        <dbReference type="ARBA" id="ARBA00022723"/>
    </source>
</evidence>
<dbReference type="GO" id="GO:0016491">
    <property type="term" value="F:oxidoreductase activity"/>
    <property type="evidence" value="ECO:0007669"/>
    <property type="project" value="UniProtKB-KW"/>
</dbReference>
<evidence type="ECO:0000256" key="8">
    <source>
        <dbReference type="ARBA" id="ARBA00023014"/>
    </source>
</evidence>
<keyword evidence="6" id="KW-0560">Oxidoreductase</keyword>
<feature type="domain" description="FAD-binding FR-type" evidence="11">
    <location>
        <begin position="228"/>
        <end position="342"/>
    </location>
</feature>
<dbReference type="PROSITE" id="PS51384">
    <property type="entry name" value="FAD_FR"/>
    <property type="match status" value="1"/>
</dbReference>
<evidence type="ECO:0000313" key="12">
    <source>
        <dbReference type="EMBL" id="CED91672.1"/>
    </source>
</evidence>
<feature type="transmembrane region" description="Helical" evidence="10">
    <location>
        <begin position="130"/>
        <end position="151"/>
    </location>
</feature>
<evidence type="ECO:0000256" key="3">
    <source>
        <dbReference type="ARBA" id="ARBA00022714"/>
    </source>
</evidence>
<feature type="compositionally biased region" description="Basic and acidic residues" evidence="9">
    <location>
        <begin position="1"/>
        <end position="11"/>
    </location>
</feature>
<dbReference type="Gene3D" id="3.40.50.80">
    <property type="entry name" value="Nucleotide-binding domain of ferredoxin-NADP reductase (FNR) module"/>
    <property type="match status" value="1"/>
</dbReference>
<dbReference type="InterPro" id="IPR017938">
    <property type="entry name" value="Riboflavin_synthase-like_b-brl"/>
</dbReference>
<keyword evidence="7" id="KW-0408">Iron</keyword>
<gene>
    <name evidence="12" type="ORF">AAM4_1840</name>
</gene>
<keyword evidence="5" id="KW-0274">FAD</keyword>
<dbReference type="AlphaFoldDB" id="A0A1L7RPR5"/>
<sequence length="464" mass="50598">MTPPRQEDGAPKRTRRRSRRGRRDALRPPSWWAAWAVSLAAPAPLILLLNTQLLAPTRDLVLYDCGVAAYTWWLVSVALSTRPRALDRRIGLPALYQLHGVLGVLALLLASAHVLNLFTMHPIIYWSGRVAWFLAIFGVVYAALLMSGWLVDRLLLAAAVKRRLGRFLTHEASAWIHRLNFVMIGLVVLHVHVIPRVSAATGFVIALDLYTLAALAVYLWGRLIAPAAPGRRGTVVANTALNDTTRQVVIAPAAGATAYEPGDFCFVTFHTPGLPVQAHPFSVTFAPEYARASAAAESPATASPAPLVLTIREAGDFTSQLSRLPVGADVTLEGPFGRFNRVVGADDRPLVLLGMGTGIAPLVGLAQAYAASRRVMVLHSVSRPEDLYYDDVLSSLARHNPTFHYNHHRHRYTRADLAALLDADLLAHGRFVVVGPAPAVLAMRHTLRALGVPARHLLDERLTM</sequence>
<keyword evidence="2" id="KW-0285">Flavoprotein</keyword>
<accession>A0A1L7RPR5</accession>
<comment type="cofactor">
    <cofactor evidence="1">
        <name>FAD</name>
        <dbReference type="ChEBI" id="CHEBI:57692"/>
    </cofactor>
</comment>
<feature type="compositionally biased region" description="Basic residues" evidence="9">
    <location>
        <begin position="12"/>
        <end position="22"/>
    </location>
</feature>
<dbReference type="Gene3D" id="2.40.30.10">
    <property type="entry name" value="Translation factors"/>
    <property type="match status" value="1"/>
</dbReference>
<dbReference type="InterPro" id="IPR039261">
    <property type="entry name" value="FNR_nucleotide-bd"/>
</dbReference>
<keyword evidence="10" id="KW-0812">Transmembrane</keyword>
<dbReference type="GO" id="GO:0050660">
    <property type="term" value="F:flavin adenine dinucleotide binding"/>
    <property type="evidence" value="ECO:0007669"/>
    <property type="project" value="TreeGrafter"/>
</dbReference>
<dbReference type="SUPFAM" id="SSF52343">
    <property type="entry name" value="Ferredoxin reductase-like, C-terminal NADP-linked domain"/>
    <property type="match status" value="1"/>
</dbReference>
<keyword evidence="4" id="KW-0479">Metal-binding</keyword>
<evidence type="ECO:0000256" key="7">
    <source>
        <dbReference type="ARBA" id="ARBA00023004"/>
    </source>
</evidence>
<dbReference type="Pfam" id="PF00175">
    <property type="entry name" value="NAD_binding_1"/>
    <property type="match status" value="1"/>
</dbReference>
<dbReference type="PANTHER" id="PTHR47354:SF8">
    <property type="entry name" value="1,2-PHENYLACETYL-COA EPOXIDASE, SUBUNIT E"/>
    <property type="match status" value="1"/>
</dbReference>
<name>A0A1L7RPR5_9ACTO</name>
<dbReference type="SUPFAM" id="SSF63380">
    <property type="entry name" value="Riboflavin synthase domain-like"/>
    <property type="match status" value="1"/>
</dbReference>
<evidence type="ECO:0000256" key="5">
    <source>
        <dbReference type="ARBA" id="ARBA00022827"/>
    </source>
</evidence>
<evidence type="ECO:0000259" key="11">
    <source>
        <dbReference type="PROSITE" id="PS51384"/>
    </source>
</evidence>
<dbReference type="Pfam" id="PF08022">
    <property type="entry name" value="FAD_binding_8"/>
    <property type="match status" value="1"/>
</dbReference>
<keyword evidence="10" id="KW-0472">Membrane</keyword>
<evidence type="ECO:0000256" key="2">
    <source>
        <dbReference type="ARBA" id="ARBA00022630"/>
    </source>
</evidence>
<evidence type="ECO:0000256" key="1">
    <source>
        <dbReference type="ARBA" id="ARBA00001974"/>
    </source>
</evidence>